<protein>
    <submittedName>
        <fullName evidence="1">Uncharacterized protein</fullName>
    </submittedName>
</protein>
<dbReference type="KEGG" id="rsn:RSPO_m00922"/>
<evidence type="ECO:0000313" key="1">
    <source>
        <dbReference type="EMBL" id="AEG71560.1"/>
    </source>
</evidence>
<evidence type="ECO:0000313" key="2">
    <source>
        <dbReference type="Proteomes" id="UP000007953"/>
    </source>
</evidence>
<dbReference type="EMBL" id="CP002820">
    <property type="protein sequence ID" value="AEG71560.1"/>
    <property type="molecule type" value="Genomic_DNA"/>
</dbReference>
<name>F6G943_RALS8</name>
<accession>F6G943</accession>
<dbReference type="Proteomes" id="UP000007953">
    <property type="component" value="Plasmid megaplasmid"/>
</dbReference>
<dbReference type="AlphaFoldDB" id="F6G943"/>
<sequence length="49" mass="5520">MMARPAGQIAAPVRDASLFNPIHTVEPQATEIARRRAFAHPQWKKKDLP</sequence>
<organism evidence="1 2">
    <name type="scientific">Ralstonia solanacearum (strain Po82)</name>
    <dbReference type="NCBI Taxonomy" id="1031711"/>
    <lineage>
        <taxon>Bacteria</taxon>
        <taxon>Pseudomonadati</taxon>
        <taxon>Pseudomonadota</taxon>
        <taxon>Betaproteobacteria</taxon>
        <taxon>Burkholderiales</taxon>
        <taxon>Burkholderiaceae</taxon>
        <taxon>Ralstonia</taxon>
        <taxon>Ralstonia solanacearum species complex</taxon>
    </lineage>
</organism>
<gene>
    <name evidence="1" type="ordered locus">RSPO_m00922</name>
</gene>
<geneLocation type="plasmid" evidence="2"/>
<proteinExistence type="predicted"/>
<keyword evidence="1" id="KW-0614">Plasmid</keyword>
<dbReference type="HOGENOM" id="CLU_3139913_0_0_4"/>
<reference evidence="1 2" key="1">
    <citation type="journal article" date="2011" name="J. Bacteriol.">
        <title>Complete genome sequence of the plant pathogen Ralstonia solanacearum strain Po82.</title>
        <authorList>
            <person name="Xu J."/>
            <person name="Zheng H.J."/>
            <person name="Liu L."/>
            <person name="Pan Z.C."/>
            <person name="Prior P."/>
            <person name="Tang B."/>
            <person name="Xu J.S."/>
            <person name="Zhang H."/>
            <person name="Tian Q."/>
            <person name="Zhang L.Q."/>
            <person name="Feng J."/>
        </authorList>
    </citation>
    <scope>NUCLEOTIDE SEQUENCE [LARGE SCALE GENOMIC DNA]</scope>
    <source>
        <strain evidence="2">Po82</strain>
    </source>
</reference>